<comment type="caution">
    <text evidence="2">The sequence shown here is derived from an EMBL/GenBank/DDBJ whole genome shotgun (WGS) entry which is preliminary data.</text>
</comment>
<organism evidence="2 3">
    <name type="scientific">candidate division TA06 bacterium</name>
    <dbReference type="NCBI Taxonomy" id="2250710"/>
    <lineage>
        <taxon>Bacteria</taxon>
        <taxon>Bacteria division TA06</taxon>
    </lineage>
</organism>
<dbReference type="InterPro" id="IPR011659">
    <property type="entry name" value="WD40"/>
</dbReference>
<dbReference type="Gene3D" id="2.120.10.30">
    <property type="entry name" value="TolB, C-terminal domain"/>
    <property type="match status" value="1"/>
</dbReference>
<dbReference type="EMBL" id="QNBC01000035">
    <property type="protein sequence ID" value="RKX66693.1"/>
    <property type="molecule type" value="Genomic_DNA"/>
</dbReference>
<evidence type="ECO:0000313" key="3">
    <source>
        <dbReference type="Proteomes" id="UP000282321"/>
    </source>
</evidence>
<dbReference type="Proteomes" id="UP000282321">
    <property type="component" value="Unassembled WGS sequence"/>
</dbReference>
<reference evidence="2 3" key="1">
    <citation type="submission" date="2018-06" db="EMBL/GenBank/DDBJ databases">
        <title>Extensive metabolic versatility and redundancy in microbially diverse, dynamic hydrothermal sediments.</title>
        <authorList>
            <person name="Dombrowski N."/>
            <person name="Teske A."/>
            <person name="Baker B.J."/>
        </authorList>
    </citation>
    <scope>NUCLEOTIDE SEQUENCE [LARGE SCALE GENOMIC DNA]</scope>
    <source>
        <strain evidence="2">B35_G9</strain>
    </source>
</reference>
<evidence type="ECO:0008006" key="4">
    <source>
        <dbReference type="Google" id="ProtNLM"/>
    </source>
</evidence>
<dbReference type="InterPro" id="IPR011042">
    <property type="entry name" value="6-blade_b-propeller_TolB-like"/>
</dbReference>
<dbReference type="AlphaFoldDB" id="A0A660SAG4"/>
<dbReference type="PANTHER" id="PTHR36842">
    <property type="entry name" value="PROTEIN TOLB HOMOLOG"/>
    <property type="match status" value="1"/>
</dbReference>
<gene>
    <name evidence="2" type="ORF">DRP44_03590</name>
</gene>
<dbReference type="Pfam" id="PF07676">
    <property type="entry name" value="PD40"/>
    <property type="match status" value="3"/>
</dbReference>
<evidence type="ECO:0000313" key="2">
    <source>
        <dbReference type="EMBL" id="RKX66693.1"/>
    </source>
</evidence>
<accession>A0A660SAG4</accession>
<dbReference type="Gene3D" id="2.40.160.50">
    <property type="entry name" value="membrane protein fhac: a member of the omp85/tpsb transporter family"/>
    <property type="match status" value="1"/>
</dbReference>
<dbReference type="SUPFAM" id="SSF82171">
    <property type="entry name" value="DPP6 N-terminal domain-like"/>
    <property type="match status" value="1"/>
</dbReference>
<protein>
    <recommendedName>
        <fullName evidence="4">Bacterial surface antigen (D15) domain-containing protein</fullName>
    </recommendedName>
</protein>
<name>A0A660SAG4_UNCT6</name>
<sequence length="952" mass="111041">MRYLSESLSGLFSVNYFKILLFLLALIPSLSLNGQYFGKNKVKYKNMNWKMVETPHFNIYYYNGGEYLAEFAANVAEDSYREISYDLSWDLKKKIPILVYDSHNDFQQTNVTPGIIEEQVGGFTEIYKSRIVVPFDGSYEEFRHVINHELTHAFQYDILYGKNTASTIISQVTTDIPLWFIEGMAEYESRWLDPETDIFMRDLILNGEYIKIQDLWMYGGYLIYKEGQMIEYYLTQTFGKKILGDILFKCKTEKSFEKAVKSSTGLTLEELDGEIRTFLRKRYFSYYDNKSEYTQFSSRITKCDSTYFLNAGGSISPNGNYTAFFSDRTGRYSVYLKNIFTNKTKLIIGGEKTRDYEQMHILRPYIGWFPDSKSFAFVTKSGSRDCIHIYNLRKKKVVKRISFDLNAIYSPSVSPDGKTMVFTGIRNGMEDIYMVRLKDDKNYRRLTFDKYDDREPVFYDDSTIIFVSDRPKDNEWVYGEYSIWAYNINNDSLYEVMNKKFHNISKPAVYKNNIYFTSNDEGFGNIFRLNYDRGIVEKITDVLCGISNVSVSKNGKWAVFDGVKGMRKDLYLIKDISLLKPKKFTPVAYNMRYTKNIGIVYKKTKARTVFNADIMMGYLGYSSYGGAFGQGLFLFSDLYGDNELLVQMDLGSYNILNGNYYAQYMNLKHRFNLGIALNKYTSTNYYSNPIAVILNNNYGIALYADLPFDKFNRIEETINYNYYVDSLFIYDQTEEQFYLNGIYSYHSLFPSIAFVHDDALDSYMGYVSGNLFRLELQRSLVFNRRDMMDFYYLFLDYRHYSTFFKRYTLATRLIGDAGGGIDASRFTISGVDGLRGYDYGDINGKYVWLFQNELRFRLLKDITFDNPIPIRFGSIYSAIFLDVGSGFDNYNDYVPVARNVNGWQLEDIKADAGISFRVNLGITLLQFDITKRLNLMHFEGDTKYTLWLGGLY</sequence>
<comment type="similarity">
    <text evidence="1">Belongs to the TolB family.</text>
</comment>
<dbReference type="PANTHER" id="PTHR36842:SF1">
    <property type="entry name" value="PROTEIN TOLB"/>
    <property type="match status" value="1"/>
</dbReference>
<evidence type="ECO:0000256" key="1">
    <source>
        <dbReference type="ARBA" id="ARBA00009820"/>
    </source>
</evidence>
<proteinExistence type="inferred from homology"/>